<keyword evidence="7" id="KW-0067">ATP-binding</keyword>
<dbReference type="GO" id="GO:0000160">
    <property type="term" value="P:phosphorelay signal transduction system"/>
    <property type="evidence" value="ECO:0007669"/>
    <property type="project" value="UniProtKB-KW"/>
</dbReference>
<dbReference type="CDD" id="cd16917">
    <property type="entry name" value="HATPase_UhpB-NarQ-NarX-like"/>
    <property type="match status" value="1"/>
</dbReference>
<evidence type="ECO:0000256" key="2">
    <source>
        <dbReference type="ARBA" id="ARBA00022777"/>
    </source>
</evidence>
<keyword evidence="8" id="KW-1185">Reference proteome</keyword>
<evidence type="ECO:0000259" key="6">
    <source>
        <dbReference type="Pfam" id="PF02518"/>
    </source>
</evidence>
<dbReference type="EMBL" id="CP060789">
    <property type="protein sequence ID" value="QNP56958.1"/>
    <property type="molecule type" value="Genomic_DNA"/>
</dbReference>
<feature type="transmembrane region" description="Helical" evidence="5">
    <location>
        <begin position="31"/>
        <end position="58"/>
    </location>
</feature>
<dbReference type="Proteomes" id="UP000516117">
    <property type="component" value="Chromosome"/>
</dbReference>
<accession>A0A7H0H8U2</accession>
<dbReference type="PANTHER" id="PTHR24421:SF61">
    <property type="entry name" value="OXYGEN SENSOR HISTIDINE KINASE NREB"/>
    <property type="match status" value="1"/>
</dbReference>
<keyword evidence="2" id="KW-0418">Kinase</keyword>
<evidence type="ECO:0000256" key="1">
    <source>
        <dbReference type="ARBA" id="ARBA00022679"/>
    </source>
</evidence>
<dbReference type="KEGG" id="tdf:H9L22_06415"/>
<feature type="coiled-coil region" evidence="4">
    <location>
        <begin position="85"/>
        <end position="112"/>
    </location>
</feature>
<dbReference type="Pfam" id="PF02518">
    <property type="entry name" value="HATPase_c"/>
    <property type="match status" value="1"/>
</dbReference>
<evidence type="ECO:0000256" key="3">
    <source>
        <dbReference type="ARBA" id="ARBA00023012"/>
    </source>
</evidence>
<dbReference type="Gene3D" id="3.30.565.10">
    <property type="entry name" value="Histidine kinase-like ATPase, C-terminal domain"/>
    <property type="match status" value="1"/>
</dbReference>
<feature type="domain" description="Histidine kinase/HSP90-like ATPase" evidence="6">
    <location>
        <begin position="206"/>
        <end position="292"/>
    </location>
</feature>
<evidence type="ECO:0000256" key="5">
    <source>
        <dbReference type="SAM" id="Phobius"/>
    </source>
</evidence>
<keyword evidence="4" id="KW-0175">Coiled coil</keyword>
<gene>
    <name evidence="7" type="ORF">H9L22_06415</name>
</gene>
<keyword evidence="5" id="KW-0812">Transmembrane</keyword>
<keyword evidence="5" id="KW-1133">Transmembrane helix</keyword>
<evidence type="ECO:0000313" key="8">
    <source>
        <dbReference type="Proteomes" id="UP000516117"/>
    </source>
</evidence>
<keyword evidence="7" id="KW-0547">Nucleotide-binding</keyword>
<proteinExistence type="predicted"/>
<dbReference type="GO" id="GO:0016301">
    <property type="term" value="F:kinase activity"/>
    <property type="evidence" value="ECO:0007669"/>
    <property type="project" value="UniProtKB-KW"/>
</dbReference>
<protein>
    <submittedName>
        <fullName evidence="7">ATP-binding protein</fullName>
    </submittedName>
</protein>
<feature type="transmembrane region" description="Helical" evidence="5">
    <location>
        <begin position="65"/>
        <end position="85"/>
    </location>
</feature>
<keyword evidence="3" id="KW-0902">Two-component regulatory system</keyword>
<reference evidence="7 8" key="1">
    <citation type="submission" date="2020-08" db="EMBL/GenBank/DDBJ databases">
        <title>Genome sequence of Tessaracoccus defluvii JCM 17540T.</title>
        <authorList>
            <person name="Hyun D.-W."/>
            <person name="Bae J.-W."/>
        </authorList>
    </citation>
    <scope>NUCLEOTIDE SEQUENCE [LARGE SCALE GENOMIC DNA]</scope>
    <source>
        <strain evidence="7 8">JCM 17540</strain>
    </source>
</reference>
<dbReference type="RefSeq" id="WP_187722057.1">
    <property type="nucleotide sequence ID" value="NZ_CP060789.1"/>
</dbReference>
<dbReference type="PANTHER" id="PTHR24421">
    <property type="entry name" value="NITRATE/NITRITE SENSOR PROTEIN NARX-RELATED"/>
    <property type="match status" value="1"/>
</dbReference>
<sequence length="294" mass="30588">MWSTAPAYTGPGDPPVPWLWSLEPVTVSLPILLAPVPIAVAGALASGLSVAASSMLFLGHVPHDILVLTPPHVSNLAFLVIFLGMRIQLTRLREAEEAARRAAEESTLARATADSRERLGALIHDEVLAVLNAAMLFDGPTPDVLQAEADTAISVLHREPGAEPAGYGPAESVARLAAAAARTWSDSRVTTLADGEGPIPAGVVAEVGHAMGEAIRNARRHSGADDVDVTVSAIGTGLTVRVADAGRGFDPATVADSRLGLRHSIQRRMELIGGTADVASAPGNGTEVVLRWRT</sequence>
<organism evidence="7 8">
    <name type="scientific">Tessaracoccus defluvii</name>
    <dbReference type="NCBI Taxonomy" id="1285901"/>
    <lineage>
        <taxon>Bacteria</taxon>
        <taxon>Bacillati</taxon>
        <taxon>Actinomycetota</taxon>
        <taxon>Actinomycetes</taxon>
        <taxon>Propionibacteriales</taxon>
        <taxon>Propionibacteriaceae</taxon>
        <taxon>Tessaracoccus</taxon>
    </lineage>
</organism>
<name>A0A7H0H8U2_9ACTN</name>
<evidence type="ECO:0000313" key="7">
    <source>
        <dbReference type="EMBL" id="QNP56958.1"/>
    </source>
</evidence>
<keyword evidence="5" id="KW-0472">Membrane</keyword>
<dbReference type="GO" id="GO:0005524">
    <property type="term" value="F:ATP binding"/>
    <property type="evidence" value="ECO:0007669"/>
    <property type="project" value="UniProtKB-KW"/>
</dbReference>
<dbReference type="InterPro" id="IPR050482">
    <property type="entry name" value="Sensor_HK_TwoCompSys"/>
</dbReference>
<evidence type="ECO:0000256" key="4">
    <source>
        <dbReference type="SAM" id="Coils"/>
    </source>
</evidence>
<dbReference type="AlphaFoldDB" id="A0A7H0H8U2"/>
<dbReference type="InterPro" id="IPR003594">
    <property type="entry name" value="HATPase_dom"/>
</dbReference>
<dbReference type="InterPro" id="IPR036890">
    <property type="entry name" value="HATPase_C_sf"/>
</dbReference>
<keyword evidence="1" id="KW-0808">Transferase</keyword>
<dbReference type="SUPFAM" id="SSF55874">
    <property type="entry name" value="ATPase domain of HSP90 chaperone/DNA topoisomerase II/histidine kinase"/>
    <property type="match status" value="1"/>
</dbReference>